<dbReference type="InterPro" id="IPR010131">
    <property type="entry name" value="MdtP/NodT-like"/>
</dbReference>
<dbReference type="PANTHER" id="PTHR30203:SF32">
    <property type="entry name" value="CATION EFFLUX SYSTEM PROTEIN CUSC"/>
    <property type="match status" value="1"/>
</dbReference>
<gene>
    <name evidence="4" type="ORF">BZM27_36260</name>
</gene>
<dbReference type="Gene3D" id="2.20.200.10">
    <property type="entry name" value="Outer membrane efflux proteins (OEP)"/>
    <property type="match status" value="1"/>
</dbReference>
<proteinExistence type="inferred from homology"/>
<comment type="caution">
    <text evidence="4">The sequence shown here is derived from an EMBL/GenBank/DDBJ whole genome shotgun (WGS) entry which is preliminary data.</text>
</comment>
<keyword evidence="5" id="KW-1185">Reference proteome</keyword>
<sequence length="498" mass="53406">MKPIKFTVIGVAIMMAGCTMIPNYHRPDSSVAATYAGQPAAQSVRQDQPVAADIDWRDFYHEPHLQRLIELSLQNNRDLRVSVLNIENARAQYRIQRADLLPTVSATAGGTVQHSPADLSLPGQPSDNYKVGGMASYEVDLFGRVRSLSQSALQTYFATAETRKAAQISLIAEVANAWLTLQADLQLRGLTSSTLENQQASNKIVRSSFNAGTASALDVSESDTQVRQAEADLAQYDRFAKQDTNALTLLVGAPIPADLLTEVSLESVRLDDGLVPGLPSELLTRRPDIVAAEDRLKAANANIGAARAAFFPRIVLTASGGTASTSLGSLFAAGSGAWSFGPSISVPIFDYGRNKANLDVAKVTSQIEVANYQKVIQTAFRDVSDALDGRETYVRQESAQAGVAQASALAYRLSNDRYQQGVADYLSALVNQRSLYGAQQTLVKVQLARAENTVGLYRALGGGWKAGTTNDAEQANASESSHGGGMLRQNRIDPQAGR</sequence>
<accession>A0A4R0XDF0</accession>
<evidence type="ECO:0000256" key="2">
    <source>
        <dbReference type="RuleBase" id="RU362097"/>
    </source>
</evidence>
<dbReference type="SUPFAM" id="SSF56954">
    <property type="entry name" value="Outer membrane efflux proteins (OEP)"/>
    <property type="match status" value="1"/>
</dbReference>
<dbReference type="GO" id="GO:0005886">
    <property type="term" value="C:plasma membrane"/>
    <property type="evidence" value="ECO:0007669"/>
    <property type="project" value="UniProtKB-SubCell"/>
</dbReference>
<dbReference type="Proteomes" id="UP000294200">
    <property type="component" value="Unassembled WGS sequence"/>
</dbReference>
<dbReference type="InterPro" id="IPR003423">
    <property type="entry name" value="OMP_efflux"/>
</dbReference>
<keyword evidence="2" id="KW-0564">Palmitate</keyword>
<keyword evidence="2" id="KW-0812">Transmembrane</keyword>
<dbReference type="PROSITE" id="PS51257">
    <property type="entry name" value="PROKAR_LIPOPROTEIN"/>
    <property type="match status" value="1"/>
</dbReference>
<comment type="similarity">
    <text evidence="1 2">Belongs to the outer membrane factor (OMF) (TC 1.B.17) family.</text>
</comment>
<feature type="region of interest" description="Disordered" evidence="3">
    <location>
        <begin position="470"/>
        <end position="498"/>
    </location>
</feature>
<dbReference type="EMBL" id="MWML01000195">
    <property type="protein sequence ID" value="TCG05097.1"/>
    <property type="molecule type" value="Genomic_DNA"/>
</dbReference>
<feature type="compositionally biased region" description="Polar residues" evidence="3">
    <location>
        <begin position="470"/>
        <end position="481"/>
    </location>
</feature>
<comment type="subcellular location">
    <subcellularLocation>
        <location evidence="2">Cell membrane</location>
        <topology evidence="2">Lipid-anchor</topology>
    </subcellularLocation>
</comment>
<dbReference type="Gene3D" id="1.20.1600.10">
    <property type="entry name" value="Outer membrane efflux proteins (OEP)"/>
    <property type="match status" value="1"/>
</dbReference>
<name>A0A4R0XDF0_9BURK</name>
<evidence type="ECO:0000313" key="5">
    <source>
        <dbReference type="Proteomes" id="UP000294200"/>
    </source>
</evidence>
<reference evidence="4 5" key="1">
    <citation type="submission" date="2017-02" db="EMBL/GenBank/DDBJ databases">
        <title>Paraburkholderia sophoroidis sp. nov. and Paraburkholderia steynii sp. nov. rhizobial symbionts of the fynbos legume Hypocalyptus sophoroides.</title>
        <authorList>
            <person name="Steenkamp E.T."/>
            <person name="Beukes C.W."/>
            <person name="Van Zyl E."/>
            <person name="Avontuur J."/>
            <person name="Chan W.Y."/>
            <person name="Hassen A."/>
            <person name="Palmer M."/>
            <person name="Mthombeni L."/>
            <person name="Phalane F."/>
            <person name="Sereme K."/>
            <person name="Venter S.N."/>
        </authorList>
    </citation>
    <scope>NUCLEOTIDE SEQUENCE [LARGE SCALE GENOMIC DNA]</scope>
    <source>
        <strain evidence="4 5">HC1.1ba</strain>
    </source>
</reference>
<organism evidence="4 5">
    <name type="scientific">Paraburkholderia steynii</name>
    <dbReference type="NCBI Taxonomy" id="1245441"/>
    <lineage>
        <taxon>Bacteria</taxon>
        <taxon>Pseudomonadati</taxon>
        <taxon>Pseudomonadota</taxon>
        <taxon>Betaproteobacteria</taxon>
        <taxon>Burkholderiales</taxon>
        <taxon>Burkholderiaceae</taxon>
        <taxon>Paraburkholderia</taxon>
    </lineage>
</organism>
<keyword evidence="2" id="KW-0449">Lipoprotein</keyword>
<dbReference type="AlphaFoldDB" id="A0A4R0XDF0"/>
<evidence type="ECO:0000256" key="1">
    <source>
        <dbReference type="ARBA" id="ARBA00007613"/>
    </source>
</evidence>
<dbReference type="NCBIfam" id="TIGR01845">
    <property type="entry name" value="outer_NodT"/>
    <property type="match status" value="1"/>
</dbReference>
<dbReference type="Pfam" id="PF02321">
    <property type="entry name" value="OEP"/>
    <property type="match status" value="2"/>
</dbReference>
<dbReference type="PANTHER" id="PTHR30203">
    <property type="entry name" value="OUTER MEMBRANE CATION EFFLUX PROTEIN"/>
    <property type="match status" value="1"/>
</dbReference>
<evidence type="ECO:0000256" key="3">
    <source>
        <dbReference type="SAM" id="MobiDB-lite"/>
    </source>
</evidence>
<evidence type="ECO:0000313" key="4">
    <source>
        <dbReference type="EMBL" id="TCG05097.1"/>
    </source>
</evidence>
<protein>
    <submittedName>
        <fullName evidence="4">Multidrug transporter</fullName>
    </submittedName>
</protein>
<keyword evidence="2" id="KW-0472">Membrane</keyword>
<dbReference type="GO" id="GO:0015562">
    <property type="term" value="F:efflux transmembrane transporter activity"/>
    <property type="evidence" value="ECO:0007669"/>
    <property type="project" value="InterPro"/>
</dbReference>
<keyword evidence="2" id="KW-1134">Transmembrane beta strand</keyword>